<evidence type="ECO:0008006" key="6">
    <source>
        <dbReference type="Google" id="ProtNLM"/>
    </source>
</evidence>
<dbReference type="OrthoDB" id="2221171at2759"/>
<dbReference type="InterPro" id="IPR011010">
    <property type="entry name" value="DNA_brk_join_enz"/>
</dbReference>
<keyword evidence="1" id="KW-0238">DNA-binding</keyword>
<reference evidence="4" key="1">
    <citation type="submission" date="2016-04" db="EMBL/GenBank/DDBJ databases">
        <authorList>
            <person name="Evans L.H."/>
            <person name="Alamgir A."/>
            <person name="Owens N."/>
            <person name="Weber N.D."/>
            <person name="Virtaneva K."/>
            <person name="Barbian K."/>
            <person name="Babar A."/>
            <person name="Rosenke K."/>
        </authorList>
    </citation>
    <scope>NUCLEOTIDE SEQUENCE [LARGE SCALE GENOMIC DNA]</scope>
    <source>
        <strain evidence="4">CBS 101.48</strain>
    </source>
</reference>
<dbReference type="InterPro" id="IPR013762">
    <property type="entry name" value="Integrase-like_cat_sf"/>
</dbReference>
<dbReference type="Gene3D" id="1.10.443.10">
    <property type="entry name" value="Intergrase catalytic core"/>
    <property type="match status" value="1"/>
</dbReference>
<dbReference type="GO" id="GO:0006310">
    <property type="term" value="P:DNA recombination"/>
    <property type="evidence" value="ECO:0007669"/>
    <property type="project" value="UniProtKB-KW"/>
</dbReference>
<evidence type="ECO:0000256" key="3">
    <source>
        <dbReference type="SAM" id="MobiDB-lite"/>
    </source>
</evidence>
<dbReference type="SUPFAM" id="SSF56672">
    <property type="entry name" value="DNA/RNA polymerases"/>
    <property type="match status" value="1"/>
</dbReference>
<dbReference type="InParanoid" id="A0A163LSP0"/>
<feature type="non-terminal residue" evidence="4">
    <location>
        <position position="1"/>
    </location>
</feature>
<feature type="region of interest" description="Disordered" evidence="3">
    <location>
        <begin position="166"/>
        <end position="231"/>
    </location>
</feature>
<keyword evidence="5" id="KW-1185">Reference proteome</keyword>
<feature type="compositionally biased region" description="Low complexity" evidence="3">
    <location>
        <begin position="216"/>
        <end position="229"/>
    </location>
</feature>
<dbReference type="InterPro" id="IPR043502">
    <property type="entry name" value="DNA/RNA_pol_sf"/>
</dbReference>
<dbReference type="InterPro" id="IPR010998">
    <property type="entry name" value="Integrase_recombinase_N"/>
</dbReference>
<protein>
    <recommendedName>
        <fullName evidence="6">Tyr recombinase domain-containing protein</fullName>
    </recommendedName>
</protein>
<dbReference type="SUPFAM" id="SSF47823">
    <property type="entry name" value="lambda integrase-like, N-terminal domain"/>
    <property type="match status" value="1"/>
</dbReference>
<feature type="compositionally biased region" description="Basic and acidic residues" evidence="3">
    <location>
        <begin position="1164"/>
        <end position="1177"/>
    </location>
</feature>
<gene>
    <name evidence="4" type="primary">ABSGL_01608.1 scaffold 1806</name>
</gene>
<dbReference type="Proteomes" id="UP000078561">
    <property type="component" value="Unassembled WGS sequence"/>
</dbReference>
<organism evidence="4">
    <name type="scientific">Absidia glauca</name>
    <name type="common">Pin mould</name>
    <dbReference type="NCBI Taxonomy" id="4829"/>
    <lineage>
        <taxon>Eukaryota</taxon>
        <taxon>Fungi</taxon>
        <taxon>Fungi incertae sedis</taxon>
        <taxon>Mucoromycota</taxon>
        <taxon>Mucoromycotina</taxon>
        <taxon>Mucoromycetes</taxon>
        <taxon>Mucorales</taxon>
        <taxon>Cunninghamellaceae</taxon>
        <taxon>Absidia</taxon>
    </lineage>
</organism>
<feature type="region of interest" description="Disordered" evidence="3">
    <location>
        <begin position="392"/>
        <end position="460"/>
    </location>
</feature>
<dbReference type="AlphaFoldDB" id="A0A163LSP0"/>
<dbReference type="PANTHER" id="PTHR33050">
    <property type="entry name" value="REVERSE TRANSCRIPTASE DOMAIN-CONTAINING PROTEIN"/>
    <property type="match status" value="1"/>
</dbReference>
<sequence length="1183" mass="132905">RFKSRHLDLKVSPRSLLFTFLSLNKSLLNPVLRLTSFTKDLKKHQVDSLSLTTQISRDAARIRATGRAATEIYEDLLAIVTSHQDDGNLDHLEQSLEKCRQLAVYCFATGKTMDQEAKEVVTKAIDLPPALQSFDEATDDDKDFMFTAEQEKQIYSERFNRQLLKQGSSFNQRPNGFGSGSQRRGRGAFRGTGRGFSNPQRGFFGKPRQHQPQPAPTSANPASNSSSNPHWPLSVIQEGFQVQWSHPPQPWFTKVRKEASPECNHAVQQFLNSGVIEIAPTQDQSFLSTFFTIQEPSKIRPILDCQKINAFVQCAHFKMEGVPALRDLLQPGDYMAKIDLKDAYTVVSIHPKSRQYLTFHHQGTVYQYKALPFGLRDPIGVLSGRHLCGGAITDRAGDSNEDPSGPPHPPRVSNQLEEDQDRSDQGSGIPRLRIQHHRHEDQGTNGQAEEIGTPTPPGQDYAIMQVDCRITREDNSNDASDWGRLTQHTIHSAGSIQGTTPTSIQLEQAMSLVRSGEEGHLVVEDDNIASTGASDTPTTALTLHRHHLCRCFRLGMGHSITNNVDIRFLDQSGTGDVDQCQGTPDDLICSTPPSTALQEPVYNPQVRQHYGSQICDQAGRHIITDTPGARPRNPSPDPLEQMTISFQHIAGIQNVDADRLSRIKQPTYEWTLPKSWFRHICRHWKMRPSVDGFASRLNNKVPKFWSYQPDPDAQATDAFRQNWPSNGLYLYPPWRLLPQVLQKLRQDKVRQALQDFGRLDVIRKYYEAQGVVGPMSDMLSSPIRRSSASTYDSSWHRWVLWCLDQRPQVHPVPYNPLKVIAWLSAHPTLAYSTVRSHISGLASVWGAIHPEEPPVAKNSIIKRFLQARKRAPRPLPQVADGTWDVRLLLDHVANWGDTDNLDLVKLQDKTIILLTIGTMWRPRSDIGRLQCRDIEWLYETPDSTTIKGVSLVDWPSYITLVETHHDKSNTSGPSTITHIFTKFHCTFDDHFHQYDREPKEGDWKKSFLAPLVDRPQVCPVVALGTFLLRTQGFRQALPVDHSLFLTYLDHPVEAPRSIAPRTVAFRLKEIMQAAGVPKGFSPHSIRSASSTAAFLQGVSIESIKIHANWALSSNTFEKYYLRPYDQLVKSSNIVSRVFLGSAENETTSGVEAEASTVVVGTHHNGLDAEAETRDVVESRPGSS</sequence>
<proteinExistence type="predicted"/>
<dbReference type="GO" id="GO:0015074">
    <property type="term" value="P:DNA integration"/>
    <property type="evidence" value="ECO:0007669"/>
    <property type="project" value="InterPro"/>
</dbReference>
<evidence type="ECO:0000313" key="5">
    <source>
        <dbReference type="Proteomes" id="UP000078561"/>
    </source>
</evidence>
<dbReference type="Gene3D" id="1.10.150.130">
    <property type="match status" value="1"/>
</dbReference>
<dbReference type="InterPro" id="IPR043128">
    <property type="entry name" value="Rev_trsase/Diguanyl_cyclase"/>
</dbReference>
<dbReference type="InterPro" id="IPR052055">
    <property type="entry name" value="Hepadnavirus_pol/RT"/>
</dbReference>
<dbReference type="GO" id="GO:0003677">
    <property type="term" value="F:DNA binding"/>
    <property type="evidence" value="ECO:0007669"/>
    <property type="project" value="UniProtKB-KW"/>
</dbReference>
<name>A0A163LSP0_ABSGL</name>
<dbReference type="Gene3D" id="3.10.10.10">
    <property type="entry name" value="HIV Type 1 Reverse Transcriptase, subunit A, domain 1"/>
    <property type="match status" value="1"/>
</dbReference>
<dbReference type="Gene3D" id="3.30.70.270">
    <property type="match status" value="1"/>
</dbReference>
<accession>A0A163LSP0</accession>
<dbReference type="OMA" id="YESSWRT"/>
<evidence type="ECO:0000256" key="1">
    <source>
        <dbReference type="ARBA" id="ARBA00023125"/>
    </source>
</evidence>
<dbReference type="STRING" id="4829.A0A163LSP0"/>
<feature type="region of interest" description="Disordered" evidence="3">
    <location>
        <begin position="1163"/>
        <end position="1183"/>
    </location>
</feature>
<dbReference type="SUPFAM" id="SSF56349">
    <property type="entry name" value="DNA breaking-rejoining enzymes"/>
    <property type="match status" value="1"/>
</dbReference>
<dbReference type="PANTHER" id="PTHR33050:SF7">
    <property type="entry name" value="RIBONUCLEASE H"/>
    <property type="match status" value="1"/>
</dbReference>
<evidence type="ECO:0000313" key="4">
    <source>
        <dbReference type="EMBL" id="SAL96228.1"/>
    </source>
</evidence>
<dbReference type="EMBL" id="LT550771">
    <property type="protein sequence ID" value="SAL96228.1"/>
    <property type="molecule type" value="Genomic_DNA"/>
</dbReference>
<keyword evidence="2" id="KW-0233">DNA recombination</keyword>
<evidence type="ECO:0000256" key="2">
    <source>
        <dbReference type="ARBA" id="ARBA00023172"/>
    </source>
</evidence>